<proteinExistence type="predicted"/>
<dbReference type="Proteomes" id="UP000789759">
    <property type="component" value="Unassembled WGS sequence"/>
</dbReference>
<dbReference type="EMBL" id="CAJVQA010006904">
    <property type="protein sequence ID" value="CAG8648288.1"/>
    <property type="molecule type" value="Genomic_DNA"/>
</dbReference>
<keyword evidence="3" id="KW-1185">Reference proteome</keyword>
<dbReference type="OrthoDB" id="2482114at2759"/>
<feature type="transmembrane region" description="Helical" evidence="1">
    <location>
        <begin position="149"/>
        <end position="173"/>
    </location>
</feature>
<keyword evidence="1" id="KW-1133">Transmembrane helix</keyword>
<reference evidence="2" key="1">
    <citation type="submission" date="2021-06" db="EMBL/GenBank/DDBJ databases">
        <authorList>
            <person name="Kallberg Y."/>
            <person name="Tangrot J."/>
            <person name="Rosling A."/>
        </authorList>
    </citation>
    <scope>NUCLEOTIDE SEQUENCE</scope>
    <source>
        <strain evidence="2">FL966</strain>
    </source>
</reference>
<gene>
    <name evidence="2" type="ORF">CPELLU_LOCUS9203</name>
</gene>
<evidence type="ECO:0000256" key="1">
    <source>
        <dbReference type="SAM" id="Phobius"/>
    </source>
</evidence>
<evidence type="ECO:0000313" key="3">
    <source>
        <dbReference type="Proteomes" id="UP000789759"/>
    </source>
</evidence>
<organism evidence="2 3">
    <name type="scientific">Cetraspora pellucida</name>
    <dbReference type="NCBI Taxonomy" id="1433469"/>
    <lineage>
        <taxon>Eukaryota</taxon>
        <taxon>Fungi</taxon>
        <taxon>Fungi incertae sedis</taxon>
        <taxon>Mucoromycota</taxon>
        <taxon>Glomeromycotina</taxon>
        <taxon>Glomeromycetes</taxon>
        <taxon>Diversisporales</taxon>
        <taxon>Gigasporaceae</taxon>
        <taxon>Cetraspora</taxon>
    </lineage>
</organism>
<protein>
    <submittedName>
        <fullName evidence="2">24629_t:CDS:1</fullName>
    </submittedName>
</protein>
<keyword evidence="1" id="KW-0812">Transmembrane</keyword>
<sequence>MGRTPEGDIIVNSQEVIARDLQKRQQPTHYYTITYRTSGTPYKTLTITETAVPFVPPPDTISPITATLYYPTCHVFDCGWGYSYDFSSFRTISVNFAEISPPVTLTVTSTISAPQRNNPTTLVNNNTCKYPDYVMSNDSSNLYPSDVKYVVLGTVGGAIVGILSGIALSFGYYKLKLQDDGIPTPSSHSRF</sequence>
<comment type="caution">
    <text evidence="2">The sequence shown here is derived from an EMBL/GenBank/DDBJ whole genome shotgun (WGS) entry which is preliminary data.</text>
</comment>
<name>A0A9N9DP78_9GLOM</name>
<keyword evidence="1" id="KW-0472">Membrane</keyword>
<accession>A0A9N9DP78</accession>
<evidence type="ECO:0000313" key="2">
    <source>
        <dbReference type="EMBL" id="CAG8648288.1"/>
    </source>
</evidence>
<dbReference type="AlphaFoldDB" id="A0A9N9DP78"/>